<dbReference type="Gene3D" id="1.10.238.100">
    <property type="entry name" value="YAP1 redox domain. Chain B"/>
    <property type="match status" value="1"/>
</dbReference>
<keyword evidence="3" id="KW-0175">Coiled coil</keyword>
<feature type="compositionally biased region" description="Pro residues" evidence="4">
    <location>
        <begin position="76"/>
        <end position="88"/>
    </location>
</feature>
<dbReference type="InterPro" id="IPR004827">
    <property type="entry name" value="bZIP"/>
</dbReference>
<dbReference type="GO" id="GO:0001228">
    <property type="term" value="F:DNA-binding transcription activator activity, RNA polymerase II-specific"/>
    <property type="evidence" value="ECO:0007669"/>
    <property type="project" value="TreeGrafter"/>
</dbReference>
<dbReference type="STRING" id="1220188.A0A4S3J967"/>
<evidence type="ECO:0000259" key="5">
    <source>
        <dbReference type="SMART" id="SM00338"/>
    </source>
</evidence>
<keyword evidence="2" id="KW-0539">Nucleus</keyword>
<feature type="compositionally biased region" description="Polar residues" evidence="4">
    <location>
        <begin position="17"/>
        <end position="26"/>
    </location>
</feature>
<keyword evidence="7" id="KW-1185">Reference proteome</keyword>
<dbReference type="PANTHER" id="PTHR40621">
    <property type="entry name" value="TRANSCRIPTION FACTOR KAPC-RELATED"/>
    <property type="match status" value="1"/>
</dbReference>
<feature type="domain" description="BZIP" evidence="5">
    <location>
        <begin position="134"/>
        <end position="205"/>
    </location>
</feature>
<reference evidence="6 7" key="1">
    <citation type="submission" date="2019-03" db="EMBL/GenBank/DDBJ databases">
        <title>The genome sequence of a newly discovered highly antifungal drug resistant Aspergillus species, Aspergillus tanneri NIH 1004.</title>
        <authorList>
            <person name="Mounaud S."/>
            <person name="Singh I."/>
            <person name="Joardar V."/>
            <person name="Pakala S."/>
            <person name="Pakala S."/>
            <person name="Venepally P."/>
            <person name="Hoover J."/>
            <person name="Nierman W."/>
            <person name="Chung J."/>
            <person name="Losada L."/>
        </authorList>
    </citation>
    <scope>NUCLEOTIDE SEQUENCE [LARGE SCALE GENOMIC DNA]</scope>
    <source>
        <strain evidence="6 7">NIH1004</strain>
    </source>
</reference>
<dbReference type="Proteomes" id="UP000308092">
    <property type="component" value="Unassembled WGS sequence"/>
</dbReference>
<dbReference type="InterPro" id="IPR046347">
    <property type="entry name" value="bZIP_sf"/>
</dbReference>
<gene>
    <name evidence="6" type="ORF">EYZ11_008946</name>
</gene>
<evidence type="ECO:0000313" key="6">
    <source>
        <dbReference type="EMBL" id="THC91603.1"/>
    </source>
</evidence>
<feature type="compositionally biased region" description="Polar residues" evidence="4">
    <location>
        <begin position="94"/>
        <end position="110"/>
    </location>
</feature>
<protein>
    <recommendedName>
        <fullName evidence="5">BZIP domain-containing protein</fullName>
    </recommendedName>
</protein>
<dbReference type="EMBL" id="SOSA01000401">
    <property type="protein sequence ID" value="THC91603.1"/>
    <property type="molecule type" value="Genomic_DNA"/>
</dbReference>
<dbReference type="AlphaFoldDB" id="A0A4S3J967"/>
<evidence type="ECO:0000256" key="2">
    <source>
        <dbReference type="ARBA" id="ARBA00023242"/>
    </source>
</evidence>
<dbReference type="Gene3D" id="1.20.5.170">
    <property type="match status" value="1"/>
</dbReference>
<feature type="coiled-coil region" evidence="3">
    <location>
        <begin position="161"/>
        <end position="209"/>
    </location>
</feature>
<organism evidence="6 7">
    <name type="scientific">Aspergillus tanneri</name>
    <dbReference type="NCBI Taxonomy" id="1220188"/>
    <lineage>
        <taxon>Eukaryota</taxon>
        <taxon>Fungi</taxon>
        <taxon>Dikarya</taxon>
        <taxon>Ascomycota</taxon>
        <taxon>Pezizomycotina</taxon>
        <taxon>Eurotiomycetes</taxon>
        <taxon>Eurotiomycetidae</taxon>
        <taxon>Eurotiales</taxon>
        <taxon>Aspergillaceae</taxon>
        <taxon>Aspergillus</taxon>
        <taxon>Aspergillus subgen. Circumdati</taxon>
    </lineage>
</organism>
<comment type="caution">
    <text evidence="6">The sequence shown here is derived from an EMBL/GenBank/DDBJ whole genome shotgun (WGS) entry which is preliminary data.</text>
</comment>
<feature type="compositionally biased region" description="Polar residues" evidence="4">
    <location>
        <begin position="58"/>
        <end position="67"/>
    </location>
</feature>
<dbReference type="PANTHER" id="PTHR40621:SF8">
    <property type="entry name" value="AP-1-LIKE TRANSCRIPTION FACTOR YAP3"/>
    <property type="match status" value="1"/>
</dbReference>
<sequence length="327" mass="36097">MQRCGVDAAAQVAPNLTNRLRESQQPFPLYGLHGGLPAPDQHLPAPHTDNLQDPYASLGTQIYQSFDPSFRFQQPAGPPPFVHPPYSPPESFSKHSVSSNEAPSHLTRPTSVDGGDDPITDQGLGRSSSDEKESTAPAQTKRKAQNRAAANMLTYSQRAFRERKERHVRDLEEKVSHLKEESSSLMADNERLRRELAKFTTENEILRATSNSFSRSNNPADSGPITTGPMRYSPTDFYSNIVPNGEPIRRHRALACSETGEKLLDVSSTWDLIQSHELFKRGLVDLMQVAEKLKGLAQCDGQGPAFREGHVREAIEESAAGDNDGLL</sequence>
<evidence type="ECO:0000256" key="4">
    <source>
        <dbReference type="SAM" id="MobiDB-lite"/>
    </source>
</evidence>
<dbReference type="GO" id="GO:0090575">
    <property type="term" value="C:RNA polymerase II transcription regulator complex"/>
    <property type="evidence" value="ECO:0007669"/>
    <property type="project" value="TreeGrafter"/>
</dbReference>
<proteinExistence type="predicted"/>
<dbReference type="CDD" id="cd14688">
    <property type="entry name" value="bZIP_YAP"/>
    <property type="match status" value="1"/>
</dbReference>
<dbReference type="SUPFAM" id="SSF57959">
    <property type="entry name" value="Leucine zipper domain"/>
    <property type="match status" value="1"/>
</dbReference>
<evidence type="ECO:0000313" key="7">
    <source>
        <dbReference type="Proteomes" id="UP000308092"/>
    </source>
</evidence>
<name>A0A4S3J967_9EURO</name>
<dbReference type="VEuPathDB" id="FungiDB:EYZ11_008946"/>
<dbReference type="InterPro" id="IPR050936">
    <property type="entry name" value="AP-1-like"/>
</dbReference>
<dbReference type="SMART" id="SM00338">
    <property type="entry name" value="BRLZ"/>
    <property type="match status" value="1"/>
</dbReference>
<feature type="region of interest" description="Disordered" evidence="4">
    <location>
        <begin position="212"/>
        <end position="232"/>
    </location>
</feature>
<comment type="subcellular location">
    <subcellularLocation>
        <location evidence="1">Nucleus</location>
    </subcellularLocation>
</comment>
<evidence type="ECO:0000256" key="1">
    <source>
        <dbReference type="ARBA" id="ARBA00004123"/>
    </source>
</evidence>
<feature type="region of interest" description="Disordered" evidence="4">
    <location>
        <begin position="17"/>
        <end position="148"/>
    </location>
</feature>
<evidence type="ECO:0000256" key="3">
    <source>
        <dbReference type="SAM" id="Coils"/>
    </source>
</evidence>
<accession>A0A4S3J967</accession>
<dbReference type="GO" id="GO:0000976">
    <property type="term" value="F:transcription cis-regulatory region binding"/>
    <property type="evidence" value="ECO:0007669"/>
    <property type="project" value="InterPro"/>
</dbReference>